<accession>A0A544THK5</accession>
<protein>
    <submittedName>
        <fullName evidence="2">VOC family protein</fullName>
    </submittedName>
</protein>
<reference evidence="2 3" key="1">
    <citation type="submission" date="2019-05" db="EMBL/GenBank/DDBJ databases">
        <title>Psychrobacillus vulpis sp. nov., a new species isolated from feces of a red fox that inhabits in The Tablas de Daimiel Natural Park, Albacete, Spain.</title>
        <authorList>
            <person name="Rodriguez M."/>
            <person name="Reina J.C."/>
            <person name="Bejar V."/>
            <person name="Llamas I."/>
        </authorList>
    </citation>
    <scope>NUCLEOTIDE SEQUENCE [LARGE SCALE GENOMIC DNA]</scope>
    <source>
        <strain evidence="2 3">NEAU-3TGS17</strain>
    </source>
</reference>
<comment type="caution">
    <text evidence="2">The sequence shown here is derived from an EMBL/GenBank/DDBJ whole genome shotgun (WGS) entry which is preliminary data.</text>
</comment>
<dbReference type="InterPro" id="IPR029068">
    <property type="entry name" value="Glyas_Bleomycin-R_OHBP_Dase"/>
</dbReference>
<dbReference type="PROSITE" id="PS51819">
    <property type="entry name" value="VOC"/>
    <property type="match status" value="1"/>
</dbReference>
<evidence type="ECO:0000259" key="1">
    <source>
        <dbReference type="PROSITE" id="PS51819"/>
    </source>
</evidence>
<sequence length="114" mass="13283">MIERIDTVCIKVMNVEESSKWYQNIMGFKETYKGEGYRILSIGNSAVPFTIEEADVMSTNNGTYPIFFSKDINETYRKLKDLGVNISELHNDGVNNFFDVYDLDNNKLQICYWK</sequence>
<keyword evidence="3" id="KW-1185">Reference proteome</keyword>
<dbReference type="InterPro" id="IPR037523">
    <property type="entry name" value="VOC_core"/>
</dbReference>
<dbReference type="EMBL" id="VDGH01000001">
    <property type="protein sequence ID" value="TQR16898.1"/>
    <property type="molecule type" value="Genomic_DNA"/>
</dbReference>
<evidence type="ECO:0000313" key="3">
    <source>
        <dbReference type="Proteomes" id="UP000317316"/>
    </source>
</evidence>
<dbReference type="AlphaFoldDB" id="A0A544THK5"/>
<feature type="domain" description="VOC" evidence="1">
    <location>
        <begin position="4"/>
        <end position="113"/>
    </location>
</feature>
<dbReference type="OrthoDB" id="2184229at2"/>
<dbReference type="Proteomes" id="UP000317316">
    <property type="component" value="Unassembled WGS sequence"/>
</dbReference>
<dbReference type="SUPFAM" id="SSF54593">
    <property type="entry name" value="Glyoxalase/Bleomycin resistance protein/Dihydroxybiphenyl dioxygenase"/>
    <property type="match status" value="1"/>
</dbReference>
<dbReference type="InterPro" id="IPR004360">
    <property type="entry name" value="Glyas_Fos-R_dOase_dom"/>
</dbReference>
<dbReference type="Gene3D" id="3.10.180.10">
    <property type="entry name" value="2,3-Dihydroxybiphenyl 1,2-Dioxygenase, domain 1"/>
    <property type="match status" value="1"/>
</dbReference>
<organism evidence="2 3">
    <name type="scientific">Psychrobacillus lasiicapitis</name>
    <dbReference type="NCBI Taxonomy" id="1636719"/>
    <lineage>
        <taxon>Bacteria</taxon>
        <taxon>Bacillati</taxon>
        <taxon>Bacillota</taxon>
        <taxon>Bacilli</taxon>
        <taxon>Bacillales</taxon>
        <taxon>Bacillaceae</taxon>
        <taxon>Psychrobacillus</taxon>
    </lineage>
</organism>
<name>A0A544THK5_9BACI</name>
<gene>
    <name evidence="2" type="ORF">FG382_01710</name>
</gene>
<evidence type="ECO:0000313" key="2">
    <source>
        <dbReference type="EMBL" id="TQR16898.1"/>
    </source>
</evidence>
<proteinExistence type="predicted"/>
<dbReference type="RefSeq" id="WP_142537142.1">
    <property type="nucleotide sequence ID" value="NZ_BMIE01000002.1"/>
</dbReference>
<dbReference type="Pfam" id="PF00903">
    <property type="entry name" value="Glyoxalase"/>
    <property type="match status" value="1"/>
</dbReference>